<evidence type="ECO:0000313" key="2">
    <source>
        <dbReference type="Proteomes" id="UP001172386"/>
    </source>
</evidence>
<proteinExistence type="predicted"/>
<protein>
    <submittedName>
        <fullName evidence="1">Long-chain fatty acid transporter fat1</fullName>
    </submittedName>
</protein>
<comment type="caution">
    <text evidence="1">The sequence shown here is derived from an EMBL/GenBank/DDBJ whole genome shotgun (WGS) entry which is preliminary data.</text>
</comment>
<dbReference type="EMBL" id="JAPDRQ010000222">
    <property type="protein sequence ID" value="KAJ9652032.1"/>
    <property type="molecule type" value="Genomic_DNA"/>
</dbReference>
<evidence type="ECO:0000313" key="1">
    <source>
        <dbReference type="EMBL" id="KAJ9652032.1"/>
    </source>
</evidence>
<sequence>MAGSVPLTTLAVAAVAAGAYINAKFRLPGDIAFLSGFATSQRQFAKREKAKRISNFCVLEEHATNAKTANEIFLIYEGKSWTFKQSYDTVLRYAGWLYRTHGVVSGEIVALDFMNSPQFLFLLMAVWSLGASPAFINYNLTSKPLIHSVRVSTARLLIVDPEVAPKALTDETKEAFLAPNFRNNAFPLEIAVLHTGLQSSLNYFPPYRAPDTVHGAIKPTDVAALMYTSGTTGMPKAAIVPWSRMSIGGNLCGKILGLRPVNSRKPDRFYTCMPLYHTTGFTLGFNACLHSATTLVIGRKFSVSKFWPEVRSSKVTIIQYVGETLRYLLAAPPSPDDRNHKVRMAFGNGLRPDVWKRFKARFGIETITEVYGMTEGVSATWNVNRNDFTDGAIGSYGKITELMNRKTQAIVLVDWETEQPWRDPETGLCKAVPRGEVGELLFALDPATLSERFQGYLNNKDATNKKLVWNVLKKGDVYFRTGDVVRFDNEGRLWFSDRIGDTFRWKSENVSTAEVSEVIGHHRSVHEANIYGVSVPGHEGRAGCAAILLKDEALQDGKGGVVVKDEVLESLATYAANSLPKYAVPLFLRVVKEVTLTGNNKQQKVGLRNQGVDLAAIKEAGSPDKIFWLKPGARQYTEFHEADLKALEASKVRL</sequence>
<reference evidence="1" key="1">
    <citation type="submission" date="2022-10" db="EMBL/GenBank/DDBJ databases">
        <title>Culturing micro-colonial fungi from biological soil crusts in the Mojave desert and describing Neophaeococcomyces mojavensis, and introducing the new genera and species Taxawa tesnikishii.</title>
        <authorList>
            <person name="Kurbessoian T."/>
            <person name="Stajich J.E."/>
        </authorList>
    </citation>
    <scope>NUCLEOTIDE SEQUENCE</scope>
    <source>
        <strain evidence="1">JES_112</strain>
    </source>
</reference>
<keyword evidence="2" id="KW-1185">Reference proteome</keyword>
<accession>A0ACC2ZWE8</accession>
<organism evidence="1 2">
    <name type="scientific">Neophaeococcomyces mojaviensis</name>
    <dbReference type="NCBI Taxonomy" id="3383035"/>
    <lineage>
        <taxon>Eukaryota</taxon>
        <taxon>Fungi</taxon>
        <taxon>Dikarya</taxon>
        <taxon>Ascomycota</taxon>
        <taxon>Pezizomycotina</taxon>
        <taxon>Eurotiomycetes</taxon>
        <taxon>Chaetothyriomycetidae</taxon>
        <taxon>Chaetothyriales</taxon>
        <taxon>Chaetothyriales incertae sedis</taxon>
        <taxon>Neophaeococcomyces</taxon>
    </lineage>
</organism>
<gene>
    <name evidence="1" type="primary">FAT1</name>
    <name evidence="1" type="ORF">H2198_008733</name>
</gene>
<dbReference type="Proteomes" id="UP001172386">
    <property type="component" value="Unassembled WGS sequence"/>
</dbReference>
<name>A0ACC2ZWE8_9EURO</name>